<sequence>MGGNVSSETPTTSTKSKLVSLHSTLKCSFKRKRSKRDHTKPFRELIRTWPIIDAEKLLTEFDADLFILKLQKESDKSRKITKNFGNDYNSYRNERSDFVLILKNGAEISNLQREFVFSRCKKLRYSKLPSNFDQFSVEDIERFMEYVYTEKWNYDNETLEKLRKEFGCSKSLLEDNIEKEKHDYIKGDLIIKIVSEEVSKHEFIIKCDSFIASSRIFIHFLYTDILDLSLIPSSEVTISSLSEARAIISGKSPDIQLHRALQMMQVAKFFKVDRLVQSCEDVVVKHLKIDNCVAVLQWARDGGSKYIELHALRLIESEFPKICNSANLFDLTIEELMDVTSSQFLQSTELEILDSIIRWGEHDLLRKLEEREPNIVADTCHSISRRGLRRAELSGDELKDILKPLTMNIRIDYALPPFHNTLTEAYNRGILERSPLKEDLISCNSTLEYNPDVHWFKPSKNQAGPRYYKPYHLTLQKYIQQISDQQQLSNNPASCSDSIQSSPKQQTIVFENLFPEILDNHDFELAKERINEEWNNIQELPRLFHKLMALEIIKKRILTELDISEECFKCVFVLENDLETLKTEEKHEDEDLSNTSSSHSIAPDLLQVS</sequence>
<reference evidence="3" key="1">
    <citation type="submission" date="2022-11" db="EMBL/GenBank/DDBJ databases">
        <authorList>
            <person name="Kikuchi T."/>
        </authorList>
    </citation>
    <scope>NUCLEOTIDE SEQUENCE</scope>
    <source>
        <strain evidence="3">PS1010</strain>
    </source>
</reference>
<dbReference type="GO" id="GO:0061138">
    <property type="term" value="P:morphogenesis of a branching epithelium"/>
    <property type="evidence" value="ECO:0007669"/>
    <property type="project" value="InterPro"/>
</dbReference>
<comment type="caution">
    <text evidence="3">The sequence shown here is derived from an EMBL/GenBank/DDBJ whole genome shotgun (WGS) entry which is preliminary data.</text>
</comment>
<keyword evidence="4" id="KW-1185">Reference proteome</keyword>
<dbReference type="Gene3D" id="3.30.710.10">
    <property type="entry name" value="Potassium Channel Kv1.1, Chain A"/>
    <property type="match status" value="1"/>
</dbReference>
<dbReference type="AlphaFoldDB" id="A0A9P1IXU1"/>
<feature type="region of interest" description="Disordered" evidence="1">
    <location>
        <begin position="585"/>
        <end position="609"/>
    </location>
</feature>
<dbReference type="OrthoDB" id="2347980at2759"/>
<dbReference type="InterPro" id="IPR011705">
    <property type="entry name" value="BACK"/>
</dbReference>
<gene>
    <name evidence="3" type="ORF">CAMP_LOCUS14759</name>
</gene>
<name>A0A9P1IXU1_9PELO</name>
<dbReference type="InterPro" id="IPR042345">
    <property type="entry name" value="Btbd7"/>
</dbReference>
<dbReference type="PANTHER" id="PTHR16064:SF3">
    <property type="entry name" value="BTB_POZ DOMAIN-CONTAINING PROTEIN 7"/>
    <property type="match status" value="1"/>
</dbReference>
<dbReference type="Proteomes" id="UP001152747">
    <property type="component" value="Unassembled WGS sequence"/>
</dbReference>
<dbReference type="SMART" id="SM00875">
    <property type="entry name" value="BACK"/>
    <property type="match status" value="1"/>
</dbReference>
<proteinExistence type="predicted"/>
<dbReference type="InterPro" id="IPR011333">
    <property type="entry name" value="SKP1/BTB/POZ_sf"/>
</dbReference>
<organism evidence="3 4">
    <name type="scientific">Caenorhabditis angaria</name>
    <dbReference type="NCBI Taxonomy" id="860376"/>
    <lineage>
        <taxon>Eukaryota</taxon>
        <taxon>Metazoa</taxon>
        <taxon>Ecdysozoa</taxon>
        <taxon>Nematoda</taxon>
        <taxon>Chromadorea</taxon>
        <taxon>Rhabditida</taxon>
        <taxon>Rhabditina</taxon>
        <taxon>Rhabditomorpha</taxon>
        <taxon>Rhabditoidea</taxon>
        <taxon>Rhabditidae</taxon>
        <taxon>Peloderinae</taxon>
        <taxon>Caenorhabditis</taxon>
    </lineage>
</organism>
<dbReference type="EMBL" id="CANHGI010000005">
    <property type="protein sequence ID" value="CAI5452122.1"/>
    <property type="molecule type" value="Genomic_DNA"/>
</dbReference>
<feature type="domain" description="BACK" evidence="2">
    <location>
        <begin position="292"/>
        <end position="384"/>
    </location>
</feature>
<evidence type="ECO:0000256" key="1">
    <source>
        <dbReference type="SAM" id="MobiDB-lite"/>
    </source>
</evidence>
<protein>
    <recommendedName>
        <fullName evidence="2">BACK domain-containing protein</fullName>
    </recommendedName>
</protein>
<accession>A0A9P1IXU1</accession>
<evidence type="ECO:0000313" key="4">
    <source>
        <dbReference type="Proteomes" id="UP001152747"/>
    </source>
</evidence>
<evidence type="ECO:0000313" key="3">
    <source>
        <dbReference type="EMBL" id="CAI5452122.1"/>
    </source>
</evidence>
<dbReference type="Pfam" id="PF07707">
    <property type="entry name" value="BACK"/>
    <property type="match status" value="1"/>
</dbReference>
<dbReference type="PANTHER" id="PTHR16064">
    <property type="entry name" value="BTB POZ DOMAIN CONTAINING 7"/>
    <property type="match status" value="1"/>
</dbReference>
<evidence type="ECO:0000259" key="2">
    <source>
        <dbReference type="SMART" id="SM00875"/>
    </source>
</evidence>